<evidence type="ECO:0000256" key="4">
    <source>
        <dbReference type="ARBA" id="ARBA00004906"/>
    </source>
</evidence>
<dbReference type="Pfam" id="PF12906">
    <property type="entry name" value="RINGv"/>
    <property type="match status" value="1"/>
</dbReference>
<keyword evidence="12" id="KW-0862">Zinc</keyword>
<evidence type="ECO:0000256" key="6">
    <source>
        <dbReference type="ARBA" id="ARBA00022679"/>
    </source>
</evidence>
<evidence type="ECO:0000256" key="19">
    <source>
        <dbReference type="ARBA" id="ARBA00043231"/>
    </source>
</evidence>
<feature type="transmembrane region" description="Helical" evidence="20">
    <location>
        <begin position="261"/>
        <end position="283"/>
    </location>
</feature>
<keyword evidence="10" id="KW-0833">Ubl conjugation pathway</keyword>
<keyword evidence="15 20" id="KW-0472">Membrane</keyword>
<evidence type="ECO:0000256" key="18">
    <source>
        <dbReference type="ARBA" id="ARBA00043185"/>
    </source>
</evidence>
<dbReference type="SMART" id="SM00744">
    <property type="entry name" value="RINGv"/>
    <property type="match status" value="1"/>
</dbReference>
<accession>A0AAV4AS27</accession>
<keyword evidence="9" id="KW-0863">Zinc-finger</keyword>
<evidence type="ECO:0000256" key="9">
    <source>
        <dbReference type="ARBA" id="ARBA00022771"/>
    </source>
</evidence>
<keyword evidence="7 20" id="KW-0812">Transmembrane</keyword>
<dbReference type="SUPFAM" id="SSF57850">
    <property type="entry name" value="RING/U-box"/>
    <property type="match status" value="1"/>
</dbReference>
<evidence type="ECO:0000256" key="1">
    <source>
        <dbReference type="ARBA" id="ARBA00000900"/>
    </source>
</evidence>
<comment type="subcellular location">
    <subcellularLocation>
        <location evidence="2">Mitochondrion membrane</location>
        <topology evidence="2">Multi-pass membrane protein</topology>
    </subcellularLocation>
    <subcellularLocation>
        <location evidence="3">Mitochondrion outer membrane</location>
    </subcellularLocation>
</comment>
<protein>
    <recommendedName>
        <fullName evidence="16">E3 ubiquitin-protein ligase MARCHF5</fullName>
        <ecNumber evidence="5">2.3.2.27</ecNumber>
    </recommendedName>
    <alternativeName>
        <fullName evidence="18">Membrane-associated RING finger protein 5</fullName>
    </alternativeName>
    <alternativeName>
        <fullName evidence="17">Membrane-associated RING-CH protein V</fullName>
    </alternativeName>
    <alternativeName>
        <fullName evidence="19">RING-type E3 ubiquitin transferase MARCHF5</fullName>
    </alternativeName>
</protein>
<keyword evidence="14" id="KW-0496">Mitochondrion</keyword>
<dbReference type="CDD" id="cd16701">
    <property type="entry name" value="RING_CH-C4HC3_MARCH5"/>
    <property type="match status" value="1"/>
</dbReference>
<keyword evidence="6" id="KW-0808">Transferase</keyword>
<evidence type="ECO:0000256" key="16">
    <source>
        <dbReference type="ARBA" id="ARBA00040151"/>
    </source>
</evidence>
<comment type="caution">
    <text evidence="22">The sequence shown here is derived from an EMBL/GenBank/DDBJ whole genome shotgun (WGS) entry which is preliminary data.</text>
</comment>
<evidence type="ECO:0000256" key="13">
    <source>
        <dbReference type="ARBA" id="ARBA00022989"/>
    </source>
</evidence>
<gene>
    <name evidence="22" type="ORF">PoB_003662200</name>
</gene>
<dbReference type="FunFam" id="3.30.40.10:FF:000262">
    <property type="entry name" value="E3 ubiquitin-protein ligase MARCH5"/>
    <property type="match status" value="1"/>
</dbReference>
<organism evidence="22 23">
    <name type="scientific">Plakobranchus ocellatus</name>
    <dbReference type="NCBI Taxonomy" id="259542"/>
    <lineage>
        <taxon>Eukaryota</taxon>
        <taxon>Metazoa</taxon>
        <taxon>Spiralia</taxon>
        <taxon>Lophotrochozoa</taxon>
        <taxon>Mollusca</taxon>
        <taxon>Gastropoda</taxon>
        <taxon>Heterobranchia</taxon>
        <taxon>Euthyneura</taxon>
        <taxon>Panpulmonata</taxon>
        <taxon>Sacoglossa</taxon>
        <taxon>Placobranchoidea</taxon>
        <taxon>Plakobranchidae</taxon>
        <taxon>Plakobranchus</taxon>
    </lineage>
</organism>
<evidence type="ECO:0000256" key="15">
    <source>
        <dbReference type="ARBA" id="ARBA00023136"/>
    </source>
</evidence>
<keyword evidence="11" id="KW-1000">Mitochondrion outer membrane</keyword>
<name>A0AAV4AS27_9GAST</name>
<evidence type="ECO:0000256" key="12">
    <source>
        <dbReference type="ARBA" id="ARBA00022833"/>
    </source>
</evidence>
<dbReference type="GO" id="GO:0008270">
    <property type="term" value="F:zinc ion binding"/>
    <property type="evidence" value="ECO:0007669"/>
    <property type="project" value="UniProtKB-KW"/>
</dbReference>
<dbReference type="InterPro" id="IPR013083">
    <property type="entry name" value="Znf_RING/FYVE/PHD"/>
</dbReference>
<evidence type="ECO:0000256" key="10">
    <source>
        <dbReference type="ARBA" id="ARBA00022786"/>
    </source>
</evidence>
<sequence>MKAWHAGLSPFKNRVKYLNFQTKYLVNRLFVRDASVPRCSAIRDTCTDCSKMSQSRLQQEEDRRSCWVCFASEEDDRTASWVRPCRCRGTTKWVHQTCLQRWVDEKQKGNSTVKVTCPQCNTEYTIIYPKLGPVVYVMDIIDRVIYKMCPFVAGGIFIGTVYWTMVTYGAVTVMQVLGHKEGLNVMEQADPLFLLIGLPTIPLMLVLGKMVRWEDYVLRLWRKHSSKLPLINYLFPDEHSRLSRVPADTAPLTDPISATRVLCGALVMPTIATIVGKLMFGLVQSNFQRTLLGGIAFVAIKGVLKIYYKQQQYLRQANRIICDFDEPNQTASSPSPPPTPPQ</sequence>
<comment type="pathway">
    <text evidence="4">Protein modification; protein ubiquitination.</text>
</comment>
<feature type="transmembrane region" description="Helical" evidence="20">
    <location>
        <begin position="191"/>
        <end position="211"/>
    </location>
</feature>
<evidence type="ECO:0000256" key="14">
    <source>
        <dbReference type="ARBA" id="ARBA00023128"/>
    </source>
</evidence>
<evidence type="ECO:0000256" key="8">
    <source>
        <dbReference type="ARBA" id="ARBA00022723"/>
    </source>
</evidence>
<feature type="transmembrane region" description="Helical" evidence="20">
    <location>
        <begin position="289"/>
        <end position="308"/>
    </location>
</feature>
<evidence type="ECO:0000256" key="5">
    <source>
        <dbReference type="ARBA" id="ARBA00012483"/>
    </source>
</evidence>
<dbReference type="PROSITE" id="PS51292">
    <property type="entry name" value="ZF_RING_CH"/>
    <property type="match status" value="1"/>
</dbReference>
<dbReference type="EC" id="2.3.2.27" evidence="5"/>
<dbReference type="InterPro" id="IPR011016">
    <property type="entry name" value="Znf_RING-CH"/>
</dbReference>
<evidence type="ECO:0000313" key="22">
    <source>
        <dbReference type="EMBL" id="GFO10117.1"/>
    </source>
</evidence>
<comment type="catalytic activity">
    <reaction evidence="1">
        <text>S-ubiquitinyl-[E2 ubiquitin-conjugating enzyme]-L-cysteine + [acceptor protein]-L-lysine = [E2 ubiquitin-conjugating enzyme]-L-cysteine + N(6)-ubiquitinyl-[acceptor protein]-L-lysine.</text>
        <dbReference type="EC" id="2.3.2.27"/>
    </reaction>
</comment>
<evidence type="ECO:0000259" key="21">
    <source>
        <dbReference type="PROSITE" id="PS51292"/>
    </source>
</evidence>
<evidence type="ECO:0000256" key="3">
    <source>
        <dbReference type="ARBA" id="ARBA00004294"/>
    </source>
</evidence>
<dbReference type="PANTHER" id="PTHR46283">
    <property type="entry name" value="E3 UBIQUITIN-PROTEIN LIGASE MARCH5"/>
    <property type="match status" value="1"/>
</dbReference>
<evidence type="ECO:0000256" key="20">
    <source>
        <dbReference type="SAM" id="Phobius"/>
    </source>
</evidence>
<evidence type="ECO:0000313" key="23">
    <source>
        <dbReference type="Proteomes" id="UP000735302"/>
    </source>
</evidence>
<reference evidence="22 23" key="1">
    <citation type="journal article" date="2021" name="Elife">
        <title>Chloroplast acquisition without the gene transfer in kleptoplastic sea slugs, Plakobranchus ocellatus.</title>
        <authorList>
            <person name="Maeda T."/>
            <person name="Takahashi S."/>
            <person name="Yoshida T."/>
            <person name="Shimamura S."/>
            <person name="Takaki Y."/>
            <person name="Nagai Y."/>
            <person name="Toyoda A."/>
            <person name="Suzuki Y."/>
            <person name="Arimoto A."/>
            <person name="Ishii H."/>
            <person name="Satoh N."/>
            <person name="Nishiyama T."/>
            <person name="Hasebe M."/>
            <person name="Maruyama T."/>
            <person name="Minagawa J."/>
            <person name="Obokata J."/>
            <person name="Shigenobu S."/>
        </authorList>
    </citation>
    <scope>NUCLEOTIDE SEQUENCE [LARGE SCALE GENOMIC DNA]</scope>
</reference>
<dbReference type="AlphaFoldDB" id="A0AAV4AS27"/>
<keyword evidence="13 20" id="KW-1133">Transmembrane helix</keyword>
<dbReference type="Proteomes" id="UP000735302">
    <property type="component" value="Unassembled WGS sequence"/>
</dbReference>
<dbReference type="GO" id="GO:0005741">
    <property type="term" value="C:mitochondrial outer membrane"/>
    <property type="evidence" value="ECO:0007669"/>
    <property type="project" value="UniProtKB-SubCell"/>
</dbReference>
<feature type="transmembrane region" description="Helical" evidence="20">
    <location>
        <begin position="148"/>
        <end position="171"/>
    </location>
</feature>
<keyword evidence="8" id="KW-0479">Metal-binding</keyword>
<evidence type="ECO:0000256" key="2">
    <source>
        <dbReference type="ARBA" id="ARBA00004225"/>
    </source>
</evidence>
<evidence type="ECO:0000256" key="7">
    <source>
        <dbReference type="ARBA" id="ARBA00022692"/>
    </source>
</evidence>
<keyword evidence="23" id="KW-1185">Reference proteome</keyword>
<evidence type="ECO:0000256" key="17">
    <source>
        <dbReference type="ARBA" id="ARBA00043044"/>
    </source>
</evidence>
<dbReference type="EMBL" id="BLXT01004146">
    <property type="protein sequence ID" value="GFO10117.1"/>
    <property type="molecule type" value="Genomic_DNA"/>
</dbReference>
<feature type="domain" description="RING-CH-type" evidence="21">
    <location>
        <begin position="58"/>
        <end position="127"/>
    </location>
</feature>
<dbReference type="GO" id="GO:0061630">
    <property type="term" value="F:ubiquitin protein ligase activity"/>
    <property type="evidence" value="ECO:0007669"/>
    <property type="project" value="UniProtKB-EC"/>
</dbReference>
<dbReference type="Gene3D" id="3.30.40.10">
    <property type="entry name" value="Zinc/RING finger domain, C3HC4 (zinc finger)"/>
    <property type="match status" value="1"/>
</dbReference>
<evidence type="ECO:0000256" key="11">
    <source>
        <dbReference type="ARBA" id="ARBA00022787"/>
    </source>
</evidence>
<proteinExistence type="predicted"/>